<evidence type="ECO:0000313" key="2">
    <source>
        <dbReference type="EMBL" id="PIS20813.1"/>
    </source>
</evidence>
<reference evidence="3" key="1">
    <citation type="submission" date="2017-09" db="EMBL/GenBank/DDBJ databases">
        <title>Depth-based differentiation of microbial function through sediment-hosted aquifers and enrichment of novel symbionts in the deep terrestrial subsurface.</title>
        <authorList>
            <person name="Probst A.J."/>
            <person name="Ladd B."/>
            <person name="Jarett J.K."/>
            <person name="Geller-Mcgrath D.E."/>
            <person name="Sieber C.M.K."/>
            <person name="Emerson J.B."/>
            <person name="Anantharaman K."/>
            <person name="Thomas B.C."/>
            <person name="Malmstrom R."/>
            <person name="Stieglmeier M."/>
            <person name="Klingl A."/>
            <person name="Woyke T."/>
            <person name="Ryan C.M."/>
            <person name="Banfield J.F."/>
        </authorList>
    </citation>
    <scope>NUCLEOTIDE SEQUENCE [LARGE SCALE GENOMIC DNA]</scope>
</reference>
<sequence length="519" mass="58732">MYCKNVIYSKKLDWVNIALVLLYCGVIIYLSANHEVWRDEVRALSLVTESNSIVNLLENLHNEGHPCLWYLLLYFTYQIFKAPIVLKATHIFIATIAIVIFVTKAPFTKIQKLLFTLGYFPLYEYAVISRNYGIGMLLLFILFSLYKIRFKNPLLFGVILALLANTSAPALIISIAFTASLIVEVAFKRPISYSTKTLFGTLTAVFGIILSIIQITPDTTTVVTNIYQHSLKEVLVTIPTVAIATGTWFHQALGANSVLLANAVVWIAMLLLYKKKTLLVIFYSAAVGLAGLFQLVYPGMPRHQGFLYLLLIGMLWLDKTTDYKEATASPVGRWIKECLNTVEKHKNHFLYLVLTLQVIISIPAIYKEIRFQFSASKSFTTYVKKHSDLNDAIVIAEPDFIAESFPYYLNNKIYIPREERFGKTVSFTSANQNGMTLTDIINTAEEISHQNTKPILLVIGHNLNPLGPYTINFGYNKTFAYTNESLETLNKDAKMLASFKEAVMSNENFTVFLVENYNL</sequence>
<organism evidence="2 3">
    <name type="scientific">candidate division WWE3 bacterium CG08_land_8_20_14_0_20_43_13</name>
    <dbReference type="NCBI Taxonomy" id="1975087"/>
    <lineage>
        <taxon>Bacteria</taxon>
        <taxon>Katanobacteria</taxon>
    </lineage>
</organism>
<name>A0A2H0X7B1_UNCKA</name>
<feature type="transmembrane region" description="Helical" evidence="1">
    <location>
        <begin position="12"/>
        <end position="32"/>
    </location>
</feature>
<feature type="transmembrane region" description="Helical" evidence="1">
    <location>
        <begin position="253"/>
        <end position="273"/>
    </location>
</feature>
<keyword evidence="1" id="KW-0472">Membrane</keyword>
<feature type="transmembrane region" description="Helical" evidence="1">
    <location>
        <begin position="158"/>
        <end position="185"/>
    </location>
</feature>
<dbReference type="AlphaFoldDB" id="A0A2H0X7B1"/>
<feature type="transmembrane region" description="Helical" evidence="1">
    <location>
        <begin position="197"/>
        <end position="215"/>
    </location>
</feature>
<feature type="transmembrane region" description="Helical" evidence="1">
    <location>
        <begin position="79"/>
        <end position="102"/>
    </location>
</feature>
<evidence type="ECO:0000256" key="1">
    <source>
        <dbReference type="SAM" id="Phobius"/>
    </source>
</evidence>
<gene>
    <name evidence="2" type="ORF">COT52_01870</name>
</gene>
<protein>
    <recommendedName>
        <fullName evidence="4">Glycosyltransferase RgtA/B/C/D-like domain-containing protein</fullName>
    </recommendedName>
</protein>
<keyword evidence="1" id="KW-1133">Transmembrane helix</keyword>
<proteinExistence type="predicted"/>
<evidence type="ECO:0000313" key="3">
    <source>
        <dbReference type="Proteomes" id="UP000231414"/>
    </source>
</evidence>
<dbReference type="EMBL" id="PEYW01000028">
    <property type="protein sequence ID" value="PIS20813.1"/>
    <property type="molecule type" value="Genomic_DNA"/>
</dbReference>
<feature type="transmembrane region" description="Helical" evidence="1">
    <location>
        <begin position="122"/>
        <end position="146"/>
    </location>
</feature>
<dbReference type="Proteomes" id="UP000231414">
    <property type="component" value="Unassembled WGS sequence"/>
</dbReference>
<keyword evidence="1" id="KW-0812">Transmembrane</keyword>
<accession>A0A2H0X7B1</accession>
<evidence type="ECO:0008006" key="4">
    <source>
        <dbReference type="Google" id="ProtNLM"/>
    </source>
</evidence>
<comment type="caution">
    <text evidence="2">The sequence shown here is derived from an EMBL/GenBank/DDBJ whole genome shotgun (WGS) entry which is preliminary data.</text>
</comment>
<feature type="transmembrane region" description="Helical" evidence="1">
    <location>
        <begin position="280"/>
        <end position="300"/>
    </location>
</feature>